<keyword evidence="2" id="KW-0808">Transferase</keyword>
<name>A0A392TCW1_9FABA</name>
<dbReference type="GO" id="GO:0003964">
    <property type="term" value="F:RNA-directed DNA polymerase activity"/>
    <property type="evidence" value="ECO:0007669"/>
    <property type="project" value="UniProtKB-KW"/>
</dbReference>
<evidence type="ECO:0000256" key="1">
    <source>
        <dbReference type="SAM" id="Phobius"/>
    </source>
</evidence>
<dbReference type="PANTHER" id="PTHR33116">
    <property type="entry name" value="REVERSE TRANSCRIPTASE ZINC-BINDING DOMAIN-CONTAINING PROTEIN-RELATED-RELATED"/>
    <property type="match status" value="1"/>
</dbReference>
<keyword evidence="2" id="KW-0695">RNA-directed DNA polymerase</keyword>
<feature type="transmembrane region" description="Helical" evidence="1">
    <location>
        <begin position="42"/>
        <end position="64"/>
    </location>
</feature>
<evidence type="ECO:0000313" key="2">
    <source>
        <dbReference type="EMBL" id="MCI58060.1"/>
    </source>
</evidence>
<comment type="caution">
    <text evidence="2">The sequence shown here is derived from an EMBL/GenBank/DDBJ whole genome shotgun (WGS) entry which is preliminary data.</text>
</comment>
<evidence type="ECO:0000313" key="3">
    <source>
        <dbReference type="Proteomes" id="UP000265520"/>
    </source>
</evidence>
<keyword evidence="1" id="KW-0472">Membrane</keyword>
<reference evidence="2 3" key="1">
    <citation type="journal article" date="2018" name="Front. Plant Sci.">
        <title>Red Clover (Trifolium pratense) and Zigzag Clover (T. medium) - A Picture of Genomic Similarities and Differences.</title>
        <authorList>
            <person name="Dluhosova J."/>
            <person name="Istvanek J."/>
            <person name="Nedelnik J."/>
            <person name="Repkova J."/>
        </authorList>
    </citation>
    <scope>NUCLEOTIDE SEQUENCE [LARGE SCALE GENOMIC DNA]</scope>
    <source>
        <strain evidence="3">cv. 10/8</strain>
        <tissue evidence="2">Leaf</tissue>
    </source>
</reference>
<protein>
    <submittedName>
        <fullName evidence="2">RNA-directed DNA polymerase (Reverse transcriptase)</fullName>
    </submittedName>
</protein>
<accession>A0A392TCW1</accession>
<dbReference type="AlphaFoldDB" id="A0A392TCW1"/>
<dbReference type="PANTHER" id="PTHR33116:SF78">
    <property type="entry name" value="OS12G0587133 PROTEIN"/>
    <property type="match status" value="1"/>
</dbReference>
<sequence>MVGKVPFMYLGLPIGGDPCRSAFWEPVVNRIRTRLSRWKNRLLSFGGRLILLKSVLTSLPIYAISFFKAPSGAWRVGGSPVAGV</sequence>
<proteinExistence type="predicted"/>
<keyword evidence="1" id="KW-0812">Transmembrane</keyword>
<organism evidence="2 3">
    <name type="scientific">Trifolium medium</name>
    <dbReference type="NCBI Taxonomy" id="97028"/>
    <lineage>
        <taxon>Eukaryota</taxon>
        <taxon>Viridiplantae</taxon>
        <taxon>Streptophyta</taxon>
        <taxon>Embryophyta</taxon>
        <taxon>Tracheophyta</taxon>
        <taxon>Spermatophyta</taxon>
        <taxon>Magnoliopsida</taxon>
        <taxon>eudicotyledons</taxon>
        <taxon>Gunneridae</taxon>
        <taxon>Pentapetalae</taxon>
        <taxon>rosids</taxon>
        <taxon>fabids</taxon>
        <taxon>Fabales</taxon>
        <taxon>Fabaceae</taxon>
        <taxon>Papilionoideae</taxon>
        <taxon>50 kb inversion clade</taxon>
        <taxon>NPAAA clade</taxon>
        <taxon>Hologalegina</taxon>
        <taxon>IRL clade</taxon>
        <taxon>Trifolieae</taxon>
        <taxon>Trifolium</taxon>
    </lineage>
</organism>
<dbReference type="EMBL" id="LXQA010539554">
    <property type="protein sequence ID" value="MCI58060.1"/>
    <property type="molecule type" value="Genomic_DNA"/>
</dbReference>
<keyword evidence="1" id="KW-1133">Transmembrane helix</keyword>
<keyword evidence="2" id="KW-0548">Nucleotidyltransferase</keyword>
<keyword evidence="3" id="KW-1185">Reference proteome</keyword>
<dbReference type="Proteomes" id="UP000265520">
    <property type="component" value="Unassembled WGS sequence"/>
</dbReference>